<dbReference type="EMBL" id="CP003563">
    <property type="protein sequence ID" value="AFL50695.1"/>
    <property type="molecule type" value="Genomic_DNA"/>
</dbReference>
<sequence>MRPVLAGRTFALVLVSPLRRARETCDLMVGPETIADGNLMEWNYGEYEGLTPQRKRWRLTRRSFRART</sequence>
<dbReference type="InterPro" id="IPR029033">
    <property type="entry name" value="His_PPase_superfam"/>
</dbReference>
<organism evidence="1 2">
    <name type="scientific">Sinorhizobium fredii (strain USDA 257)</name>
    <dbReference type="NCBI Taxonomy" id="1185652"/>
    <lineage>
        <taxon>Bacteria</taxon>
        <taxon>Pseudomonadati</taxon>
        <taxon>Pseudomonadota</taxon>
        <taxon>Alphaproteobacteria</taxon>
        <taxon>Hyphomicrobiales</taxon>
        <taxon>Rhizobiaceae</taxon>
        <taxon>Sinorhizobium/Ensifer group</taxon>
        <taxon>Sinorhizobium</taxon>
    </lineage>
</organism>
<dbReference type="InterPro" id="IPR013078">
    <property type="entry name" value="His_Pase_superF_clade-1"/>
</dbReference>
<gene>
    <name evidence="1" type="ORF">USDA257_c21130</name>
</gene>
<dbReference type="SUPFAM" id="SSF53254">
    <property type="entry name" value="Phosphoglycerate mutase-like"/>
    <property type="match status" value="1"/>
</dbReference>
<proteinExistence type="predicted"/>
<protein>
    <submittedName>
        <fullName evidence="1">Uncharacterized protein</fullName>
    </submittedName>
</protein>
<evidence type="ECO:0000313" key="2">
    <source>
        <dbReference type="Proteomes" id="UP000006180"/>
    </source>
</evidence>
<accession>I3X489</accession>
<dbReference type="HOGENOM" id="CLU_2791717_0_0_5"/>
<reference evidence="1 2" key="1">
    <citation type="journal article" date="2012" name="J. Bacteriol.">
        <title>Complete genome sequence of the broad-host-range strain Sinorhizobium fredii USDA257.</title>
        <authorList>
            <person name="Schuldes J."/>
            <person name="Rodriguez Orbegoso M."/>
            <person name="Schmeisser C."/>
            <person name="Krishnan H.B."/>
            <person name="Daniel R."/>
            <person name="Streit W.R."/>
        </authorList>
    </citation>
    <scope>NUCLEOTIDE SEQUENCE [LARGE SCALE GENOMIC DNA]</scope>
    <source>
        <strain evidence="1 2">USDA 257</strain>
    </source>
</reference>
<dbReference type="Pfam" id="PF00300">
    <property type="entry name" value="His_Phos_1"/>
    <property type="match status" value="1"/>
</dbReference>
<dbReference type="Proteomes" id="UP000006180">
    <property type="component" value="Chromosome"/>
</dbReference>
<dbReference type="KEGG" id="sfd:USDA257_c21130"/>
<dbReference type="STRING" id="1185652.USDA257_c21130"/>
<name>I3X489_SINF2</name>
<dbReference type="AlphaFoldDB" id="I3X489"/>
<evidence type="ECO:0000313" key="1">
    <source>
        <dbReference type="EMBL" id="AFL50695.1"/>
    </source>
</evidence>
<dbReference type="PATRIC" id="fig|1185652.3.peg.2180"/>
<dbReference type="Gene3D" id="3.40.50.1240">
    <property type="entry name" value="Phosphoglycerate mutase-like"/>
    <property type="match status" value="1"/>
</dbReference>